<feature type="domain" description="SH3b" evidence="2">
    <location>
        <begin position="112"/>
        <end position="162"/>
    </location>
</feature>
<evidence type="ECO:0000313" key="3">
    <source>
        <dbReference type="EMBL" id="KKP67908.1"/>
    </source>
</evidence>
<reference evidence="3 4" key="1">
    <citation type="journal article" date="2015" name="Nature">
        <title>rRNA introns, odd ribosomes, and small enigmatic genomes across a large radiation of phyla.</title>
        <authorList>
            <person name="Brown C.T."/>
            <person name="Hug L.A."/>
            <person name="Thomas B.C."/>
            <person name="Sharon I."/>
            <person name="Castelle C.J."/>
            <person name="Singh A."/>
            <person name="Wilkins M.J."/>
            <person name="Williams K.H."/>
            <person name="Banfield J.F."/>
        </authorList>
    </citation>
    <scope>NUCLEOTIDE SEQUENCE [LARGE SCALE GENOMIC DNA]</scope>
</reference>
<feature type="transmembrane region" description="Helical" evidence="1">
    <location>
        <begin position="64"/>
        <end position="81"/>
    </location>
</feature>
<comment type="caution">
    <text evidence="3">The sequence shown here is derived from an EMBL/GenBank/DDBJ whole genome shotgun (WGS) entry which is preliminary data.</text>
</comment>
<evidence type="ECO:0000256" key="1">
    <source>
        <dbReference type="SAM" id="Phobius"/>
    </source>
</evidence>
<protein>
    <recommendedName>
        <fullName evidence="2">SH3b domain-containing protein</fullName>
    </recommendedName>
</protein>
<keyword evidence="1" id="KW-0472">Membrane</keyword>
<dbReference type="EMBL" id="LBPX01000007">
    <property type="protein sequence ID" value="KKP67908.1"/>
    <property type="molecule type" value="Genomic_DNA"/>
</dbReference>
<sequence>MKKFLFYYCLIIALFISISGILSSQNTSQLLLQLVFLPVTIYFCYAALVQFIDKKASLFPSSSTNITAIIITTVFFLLLFLKKSSAKISSVPSPKPTMLSYVVLKKEYLNDRINIRKEASSTSEIIGTMDKEKQYQFISKSGLWFKISLNTEKPGFVNDKFVEIKQ</sequence>
<accession>A0A0G0BEM1</accession>
<organism evidence="3 4">
    <name type="scientific">Candidatus Roizmanbacteria bacterium GW2011_GWC2_35_12</name>
    <dbReference type="NCBI Taxonomy" id="1618485"/>
    <lineage>
        <taxon>Bacteria</taxon>
        <taxon>Candidatus Roizmaniibacteriota</taxon>
    </lineage>
</organism>
<evidence type="ECO:0000259" key="2">
    <source>
        <dbReference type="Pfam" id="PF08239"/>
    </source>
</evidence>
<keyword evidence="1" id="KW-1133">Transmembrane helix</keyword>
<dbReference type="Gene3D" id="2.30.30.40">
    <property type="entry name" value="SH3 Domains"/>
    <property type="match status" value="1"/>
</dbReference>
<dbReference type="AlphaFoldDB" id="A0A0G0BEM1"/>
<feature type="transmembrane region" description="Helical" evidence="1">
    <location>
        <begin position="30"/>
        <end position="52"/>
    </location>
</feature>
<keyword evidence="1" id="KW-0812">Transmembrane</keyword>
<proteinExistence type="predicted"/>
<dbReference type="Proteomes" id="UP000034127">
    <property type="component" value="Unassembled WGS sequence"/>
</dbReference>
<name>A0A0G0BEM1_9BACT</name>
<evidence type="ECO:0000313" key="4">
    <source>
        <dbReference type="Proteomes" id="UP000034127"/>
    </source>
</evidence>
<dbReference type="InterPro" id="IPR003646">
    <property type="entry name" value="SH3-like_bac-type"/>
</dbReference>
<feature type="transmembrane region" description="Helical" evidence="1">
    <location>
        <begin position="5"/>
        <end position="24"/>
    </location>
</feature>
<gene>
    <name evidence="3" type="ORF">UR63_C0007G0018</name>
</gene>
<dbReference type="Pfam" id="PF08239">
    <property type="entry name" value="SH3_3"/>
    <property type="match status" value="1"/>
</dbReference>